<feature type="region of interest" description="Disordered" evidence="1">
    <location>
        <begin position="22"/>
        <end position="77"/>
    </location>
</feature>
<keyword evidence="3" id="KW-1185">Reference proteome</keyword>
<evidence type="ECO:0000256" key="1">
    <source>
        <dbReference type="SAM" id="MobiDB-lite"/>
    </source>
</evidence>
<protein>
    <submittedName>
        <fullName evidence="2">Uncharacterized protein</fullName>
    </submittedName>
</protein>
<sequence>MEEVTRADCRGIELETQCDFCPRASEPSATTGKGRRRRRKSRDPGEGEEEKRDKKREKVILEGSGPFRFDSNRFGLN</sequence>
<dbReference type="AlphaFoldDB" id="A0A067JTH4"/>
<evidence type="ECO:0000313" key="3">
    <source>
        <dbReference type="Proteomes" id="UP000027138"/>
    </source>
</evidence>
<gene>
    <name evidence="2" type="ORF">JCGZ_22224</name>
</gene>
<organism evidence="2 3">
    <name type="scientific">Jatropha curcas</name>
    <name type="common">Barbados nut</name>
    <dbReference type="NCBI Taxonomy" id="180498"/>
    <lineage>
        <taxon>Eukaryota</taxon>
        <taxon>Viridiplantae</taxon>
        <taxon>Streptophyta</taxon>
        <taxon>Embryophyta</taxon>
        <taxon>Tracheophyta</taxon>
        <taxon>Spermatophyta</taxon>
        <taxon>Magnoliopsida</taxon>
        <taxon>eudicotyledons</taxon>
        <taxon>Gunneridae</taxon>
        <taxon>Pentapetalae</taxon>
        <taxon>rosids</taxon>
        <taxon>fabids</taxon>
        <taxon>Malpighiales</taxon>
        <taxon>Euphorbiaceae</taxon>
        <taxon>Crotonoideae</taxon>
        <taxon>Jatropheae</taxon>
        <taxon>Jatropha</taxon>
    </lineage>
</organism>
<dbReference type="EMBL" id="KK914929">
    <property type="protein sequence ID" value="KDP26123.1"/>
    <property type="molecule type" value="Genomic_DNA"/>
</dbReference>
<accession>A0A067JTH4</accession>
<reference evidence="2 3" key="1">
    <citation type="journal article" date="2014" name="PLoS ONE">
        <title>Global Analysis of Gene Expression Profiles in Physic Nut (Jatropha curcas L.) Seedlings Exposed to Salt Stress.</title>
        <authorList>
            <person name="Zhang L."/>
            <person name="Zhang C."/>
            <person name="Wu P."/>
            <person name="Chen Y."/>
            <person name="Li M."/>
            <person name="Jiang H."/>
            <person name="Wu G."/>
        </authorList>
    </citation>
    <scope>NUCLEOTIDE SEQUENCE [LARGE SCALE GENOMIC DNA]</scope>
    <source>
        <strain evidence="3">cv. GZQX0401</strain>
        <tissue evidence="2">Young leaves</tissue>
    </source>
</reference>
<feature type="compositionally biased region" description="Basic and acidic residues" evidence="1">
    <location>
        <begin position="42"/>
        <end position="60"/>
    </location>
</feature>
<name>A0A067JTH4_JATCU</name>
<evidence type="ECO:0000313" key="2">
    <source>
        <dbReference type="EMBL" id="KDP26123.1"/>
    </source>
</evidence>
<proteinExistence type="predicted"/>
<dbReference type="Proteomes" id="UP000027138">
    <property type="component" value="Unassembled WGS sequence"/>
</dbReference>